<dbReference type="InterPro" id="IPR000719">
    <property type="entry name" value="Prot_kinase_dom"/>
</dbReference>
<dbReference type="EMBL" id="JBHTEE010000001">
    <property type="protein sequence ID" value="MFC7603034.1"/>
    <property type="molecule type" value="Genomic_DNA"/>
</dbReference>
<keyword evidence="1" id="KW-1133">Transmembrane helix</keyword>
<proteinExistence type="predicted"/>
<feature type="domain" description="Protein kinase" evidence="2">
    <location>
        <begin position="11"/>
        <end position="231"/>
    </location>
</feature>
<reference evidence="4" key="1">
    <citation type="journal article" date="2019" name="Int. J. Syst. Evol. Microbiol.">
        <title>The Global Catalogue of Microorganisms (GCM) 10K type strain sequencing project: providing services to taxonomists for standard genome sequencing and annotation.</title>
        <authorList>
            <consortium name="The Broad Institute Genomics Platform"/>
            <consortium name="The Broad Institute Genome Sequencing Center for Infectious Disease"/>
            <person name="Wu L."/>
            <person name="Ma J."/>
        </authorList>
    </citation>
    <scope>NUCLEOTIDE SEQUENCE [LARGE SCALE GENOMIC DNA]</scope>
    <source>
        <strain evidence="4">JCM 10083</strain>
    </source>
</reference>
<sequence length="452" mass="48230">MTDPSLLAGRYRMLERRDRAGTSWRSRDELLRRDVTISEVPLPPPGPARDRLLDQIRAAAGLRHPGVTALHDVISGPDRLWLIMESVEGRSLLQHVRADGPLPAERAAEIGLRVLDALAAARELGVHLAAAPDSVLLAPDGRVVLTGVAALGSTDELRDLGSTLFTAVEGRAPHTGPRPAPLMVGGTPLTEPGSGPAASGPLAPLVEELLTAGPGHRPDATSVRLTLERFLPRPTHSGHGGEPGAGGGPRRTSLLAVAVAVLAVLLLGAAYWFWPRPTESTTESTPVALPTAFARTPDPCSLISTKQADDLALDTTPTKDGKECKWVTNDSGQPPNLKYTLWISAFGFTSDEAARRNYARFLKKTRERTRTDVGAALTHVKPVEALAGIGSEAYRNEVTNGLTRSSSVGFRAANLVIIVQYQRGVPEDPNGTTGEGALKTTRWILERLSRES</sequence>
<name>A0ABW2T3W0_9ACTN</name>
<keyword evidence="1" id="KW-0812">Transmembrane</keyword>
<evidence type="ECO:0000313" key="3">
    <source>
        <dbReference type="EMBL" id="MFC7603034.1"/>
    </source>
</evidence>
<dbReference type="SUPFAM" id="SSF56112">
    <property type="entry name" value="Protein kinase-like (PK-like)"/>
    <property type="match status" value="1"/>
</dbReference>
<dbReference type="RefSeq" id="WP_343972486.1">
    <property type="nucleotide sequence ID" value="NZ_BAAAGK010000094.1"/>
</dbReference>
<evidence type="ECO:0000256" key="1">
    <source>
        <dbReference type="SAM" id="Phobius"/>
    </source>
</evidence>
<keyword evidence="4" id="KW-1185">Reference proteome</keyword>
<keyword evidence="1" id="KW-0472">Membrane</keyword>
<evidence type="ECO:0000259" key="2">
    <source>
        <dbReference type="SMART" id="SM00220"/>
    </source>
</evidence>
<dbReference type="Gene3D" id="3.30.200.20">
    <property type="entry name" value="Phosphorylase Kinase, domain 1"/>
    <property type="match status" value="1"/>
</dbReference>
<evidence type="ECO:0000313" key="4">
    <source>
        <dbReference type="Proteomes" id="UP001596514"/>
    </source>
</evidence>
<protein>
    <recommendedName>
        <fullName evidence="2">Protein kinase domain-containing protein</fullName>
    </recommendedName>
</protein>
<gene>
    <name evidence="3" type="ORF">ACFQVD_23290</name>
</gene>
<accession>A0ABW2T3W0</accession>
<organism evidence="3 4">
    <name type="scientific">Streptosporangium amethystogenes subsp. fukuiense</name>
    <dbReference type="NCBI Taxonomy" id="698418"/>
    <lineage>
        <taxon>Bacteria</taxon>
        <taxon>Bacillati</taxon>
        <taxon>Actinomycetota</taxon>
        <taxon>Actinomycetes</taxon>
        <taxon>Streptosporangiales</taxon>
        <taxon>Streptosporangiaceae</taxon>
        <taxon>Streptosporangium</taxon>
    </lineage>
</organism>
<dbReference type="Gene3D" id="1.10.510.10">
    <property type="entry name" value="Transferase(Phosphotransferase) domain 1"/>
    <property type="match status" value="1"/>
</dbReference>
<feature type="transmembrane region" description="Helical" evidence="1">
    <location>
        <begin position="254"/>
        <end position="274"/>
    </location>
</feature>
<comment type="caution">
    <text evidence="3">The sequence shown here is derived from an EMBL/GenBank/DDBJ whole genome shotgun (WGS) entry which is preliminary data.</text>
</comment>
<dbReference type="InterPro" id="IPR011009">
    <property type="entry name" value="Kinase-like_dom_sf"/>
</dbReference>
<dbReference type="Proteomes" id="UP001596514">
    <property type="component" value="Unassembled WGS sequence"/>
</dbReference>
<dbReference type="SMART" id="SM00220">
    <property type="entry name" value="S_TKc"/>
    <property type="match status" value="1"/>
</dbReference>